<proteinExistence type="predicted"/>
<evidence type="ECO:0000256" key="2">
    <source>
        <dbReference type="ARBA" id="ARBA00023163"/>
    </source>
</evidence>
<dbReference type="SUPFAM" id="SSF63562">
    <property type="entry name" value="RPB6/omega subunit-like"/>
    <property type="match status" value="1"/>
</dbReference>
<dbReference type="EMBL" id="MG602508">
    <property type="protein sequence ID" value="AVG47143.1"/>
    <property type="molecule type" value="Genomic_DNA"/>
</dbReference>
<feature type="compositionally biased region" description="Acidic residues" evidence="3">
    <location>
        <begin position="115"/>
        <end position="128"/>
    </location>
</feature>
<dbReference type="Proteomes" id="UP000279644">
    <property type="component" value="Segment"/>
</dbReference>
<organism evidence="4">
    <name type="scientific">Acanthamoeba polyphaga mimivirus</name>
    <name type="common">APMV</name>
    <dbReference type="NCBI Taxonomy" id="212035"/>
    <lineage>
        <taxon>Viruses</taxon>
        <taxon>Varidnaviria</taxon>
        <taxon>Bamfordvirae</taxon>
        <taxon>Nucleocytoviricota</taxon>
        <taxon>Megaviricetes</taxon>
        <taxon>Imitervirales</taxon>
        <taxon>Mimiviridae</taxon>
        <taxon>Megamimivirinae</taxon>
        <taxon>Mimivirus</taxon>
        <taxon>Mimivirus bradfordmassiliense</taxon>
    </lineage>
</organism>
<dbReference type="PANTHER" id="PTHR47227:SF5">
    <property type="entry name" value="DNA-DIRECTED RNA POLYMERASES I, II, AND III SUBUNIT RPABC2"/>
    <property type="match status" value="1"/>
</dbReference>
<dbReference type="GO" id="GO:0006366">
    <property type="term" value="P:transcription by RNA polymerase II"/>
    <property type="evidence" value="ECO:0007669"/>
    <property type="project" value="TreeGrafter"/>
</dbReference>
<feature type="compositionally biased region" description="Basic and acidic residues" evidence="3">
    <location>
        <begin position="296"/>
        <end position="309"/>
    </location>
</feature>
<dbReference type="GO" id="GO:0003899">
    <property type="term" value="F:DNA-directed RNA polymerase activity"/>
    <property type="evidence" value="ECO:0007669"/>
    <property type="project" value="InterPro"/>
</dbReference>
<protein>
    <submittedName>
        <fullName evidence="4">RNA_pol_Rpb6 super family</fullName>
    </submittedName>
</protein>
<dbReference type="GO" id="GO:0003677">
    <property type="term" value="F:DNA binding"/>
    <property type="evidence" value="ECO:0007669"/>
    <property type="project" value="InterPro"/>
</dbReference>
<accession>A0A2L2DLU7</accession>
<name>A0A2L2DLU7_MIMIV</name>
<organismHost>
    <name type="scientific">Acanthamoeba polyphaga</name>
    <name type="common">Amoeba</name>
    <dbReference type="NCBI Taxonomy" id="5757"/>
</organismHost>
<feature type="compositionally biased region" description="Low complexity" evidence="3">
    <location>
        <begin position="311"/>
        <end position="333"/>
    </location>
</feature>
<evidence type="ECO:0000256" key="3">
    <source>
        <dbReference type="SAM" id="MobiDB-lite"/>
    </source>
</evidence>
<sequence length="339" mass="38351">MPKKGNSNTSKKTSKTKKSDKNNNYYDDVEEFRNSEDEYASSDAESDVDSNVDSNIESDVDSNIESDVEYESDQSGGASDAADDQLDDDNSTLDIDPDDEADVDVDGDEKYNPIDEIDEPVDEDQGSELDEHGIDEVDPDSVDASEFIGDNKKCHMKNINKDKDFIALDDDDSNLYGKMEYKRIPDDERETDAVITWYEMVRIIGTRTQQLNYDAQPLVKGVEGLPPAKIAYIELQAKMTPFIIKRKMPGKKYEEWKIDELEIIHEITEEMFVPGKFDWNQFSDKNPNINTNSRIISDHKNKINLDKSSKSLKSSKSPKSSKSSKSLKSSKSSKSSRNK</sequence>
<dbReference type="GO" id="GO:0006360">
    <property type="term" value="P:transcription by RNA polymerase I"/>
    <property type="evidence" value="ECO:0007669"/>
    <property type="project" value="TreeGrafter"/>
</dbReference>
<feature type="compositionally biased region" description="Acidic residues" evidence="3">
    <location>
        <begin position="37"/>
        <end position="72"/>
    </location>
</feature>
<dbReference type="PANTHER" id="PTHR47227">
    <property type="entry name" value="DNA-DIRECTED RNA POLYMERASE SUBUNIT K"/>
    <property type="match status" value="1"/>
</dbReference>
<dbReference type="GO" id="GO:0000428">
    <property type="term" value="C:DNA-directed RNA polymerase complex"/>
    <property type="evidence" value="ECO:0007669"/>
    <property type="project" value="UniProtKB-KW"/>
</dbReference>
<feature type="region of interest" description="Disordered" evidence="3">
    <location>
        <begin position="1"/>
        <end position="140"/>
    </location>
</feature>
<feature type="compositionally biased region" description="Low complexity" evidence="3">
    <location>
        <begin position="1"/>
        <end position="11"/>
    </location>
</feature>
<dbReference type="GO" id="GO:0042797">
    <property type="term" value="P:tRNA transcription by RNA polymerase III"/>
    <property type="evidence" value="ECO:0007669"/>
    <property type="project" value="TreeGrafter"/>
</dbReference>
<evidence type="ECO:0000313" key="4">
    <source>
        <dbReference type="EMBL" id="AVG47143.1"/>
    </source>
</evidence>
<feature type="region of interest" description="Disordered" evidence="3">
    <location>
        <begin position="288"/>
        <end position="339"/>
    </location>
</feature>
<feature type="compositionally biased region" description="Acidic residues" evidence="3">
    <location>
        <begin position="81"/>
        <end position="107"/>
    </location>
</feature>
<evidence type="ECO:0000256" key="1">
    <source>
        <dbReference type="ARBA" id="ARBA00022478"/>
    </source>
</evidence>
<dbReference type="Gene3D" id="3.90.940.10">
    <property type="match status" value="1"/>
</dbReference>
<reference evidence="4" key="1">
    <citation type="journal article" date="2017" name="Front. Microbiol.">
        <title>Genome Characterization of the First Mimiviruses of Lineage C Isolated in Brazil.</title>
        <authorList>
            <person name="Assis F.L."/>
            <person name="Franco-Luiz A.P.M."/>
            <person name="Dos Santos R.N."/>
            <person name="Campos F.S."/>
            <person name="Dornas F.P."/>
            <person name="Borato P.V.M."/>
            <person name="Franco A.C."/>
            <person name="Abrahao J.S."/>
            <person name="Colson P."/>
            <person name="Scola B."/>
        </authorList>
    </citation>
    <scope>NUCLEOTIDE SEQUENCE [LARGE SCALE GENOMIC DNA]</scope>
</reference>
<dbReference type="InterPro" id="IPR036161">
    <property type="entry name" value="RPB6/omega-like_sf"/>
</dbReference>
<keyword evidence="2" id="KW-0804">Transcription</keyword>
<keyword evidence="1" id="KW-0240">DNA-directed RNA polymerase</keyword>